<protein>
    <recommendedName>
        <fullName evidence="7">Synapsin-2</fullName>
    </recommendedName>
    <alternativeName>
        <fullName evidence="8">Synapsin II</fullName>
    </alternativeName>
</protein>
<evidence type="ECO:0000313" key="13">
    <source>
        <dbReference type="EnsemblMetazoa" id="PHUM396260-PA"/>
    </source>
</evidence>
<dbReference type="OrthoDB" id="10249572at2759"/>
<dbReference type="InParanoid" id="E0VRB4"/>
<dbReference type="GO" id="GO:0046872">
    <property type="term" value="F:metal ion binding"/>
    <property type="evidence" value="ECO:0007669"/>
    <property type="project" value="InterPro"/>
</dbReference>
<feature type="region of interest" description="Disordered" evidence="10">
    <location>
        <begin position="404"/>
        <end position="466"/>
    </location>
</feature>
<sequence>MAGAYGTPQSQGPPPSGGGTSATAGAPPPAPAGGDMSLNLNPKAKTISAPSSPAKSRESLLQRVQSLTGQAKEQGVSILGGAVSAAQQVARPAFNKDRCFTLLVIDDQNTDWSKYFRGKRIQGDYDIRVEQAEFKDLNLASNSDTGTVVSMAVFRNGTRIVRSFRPDFLLIRQNLRDAGEDHKNLLLGFEFGGVPSINSLQSIYGFQDKPWIFSHLLQIQRRLGKENFPLIEQTFYPNYKEMLTCTRFPVVVKIGHAHGGLGKVKVDNNNDFQDMSSVVAVTGSYATAEPYIDSKYDIHVQKIGTNYKALMRKSISGNWKTNTGSAMLEQIQMPERYKNYVDEVSELFGGLDICALEMVVGKDGREYIIEVNDSALTLMGDSQEEDRRHIADLVVQKMQIQCKPGGPTVGSGMTKTASRSSVSSSVGGLSSPTEDPQRSFVDPALPTEHGYTTQPAHPPTLPRRDSQGTIYQQKQIFSYHFFFNSVNLLLLLLLASQSSVTSSTGPRAPLGRQSSQTQLTEDSEDTMKNLRKTFAGIFGDM</sequence>
<reference evidence="12" key="1">
    <citation type="submission" date="2007-04" db="EMBL/GenBank/DDBJ databases">
        <title>Annotation of Pediculus humanus corporis strain USDA.</title>
        <authorList>
            <person name="Kirkness E."/>
            <person name="Hannick L."/>
            <person name="Hass B."/>
            <person name="Bruggner R."/>
            <person name="Lawson D."/>
            <person name="Bidwell S."/>
            <person name="Joardar V."/>
            <person name="Caler E."/>
            <person name="Walenz B."/>
            <person name="Inman J."/>
            <person name="Schobel S."/>
            <person name="Galinsky K."/>
            <person name="Amedeo P."/>
            <person name="Strausberg R."/>
        </authorList>
    </citation>
    <scope>NUCLEOTIDE SEQUENCE</scope>
    <source>
        <strain evidence="12">USDA</strain>
    </source>
</reference>
<dbReference type="AlphaFoldDB" id="E0VRB4"/>
<evidence type="ECO:0000256" key="9">
    <source>
        <dbReference type="PROSITE-ProRule" id="PRU00409"/>
    </source>
</evidence>
<dbReference type="Proteomes" id="UP000009046">
    <property type="component" value="Unassembled WGS sequence"/>
</dbReference>
<dbReference type="FunFam" id="3.30.1490.20:FF:000008">
    <property type="entry name" value="Synapsin I"/>
    <property type="match status" value="1"/>
</dbReference>
<feature type="region of interest" description="Disordered" evidence="10">
    <location>
        <begin position="1"/>
        <end position="56"/>
    </location>
</feature>
<reference evidence="13" key="3">
    <citation type="submission" date="2020-05" db="UniProtKB">
        <authorList>
            <consortium name="EnsemblMetazoa"/>
        </authorList>
    </citation>
    <scope>IDENTIFICATION</scope>
    <source>
        <strain evidence="13">USDA</strain>
    </source>
</reference>
<feature type="region of interest" description="Disordered" evidence="10">
    <location>
        <begin position="501"/>
        <end position="524"/>
    </location>
</feature>
<dbReference type="FunCoup" id="E0VRB4">
    <property type="interactions" value="1"/>
</dbReference>
<keyword evidence="3" id="KW-0770">Synapse</keyword>
<dbReference type="GO" id="GO:0005524">
    <property type="term" value="F:ATP binding"/>
    <property type="evidence" value="ECO:0007669"/>
    <property type="project" value="UniProtKB-UniRule"/>
</dbReference>
<dbReference type="Pfam" id="PF02078">
    <property type="entry name" value="Synapsin"/>
    <property type="match status" value="1"/>
</dbReference>
<proteinExistence type="inferred from homology"/>
<organism>
    <name type="scientific">Pediculus humanus subsp. corporis</name>
    <name type="common">Body louse</name>
    <dbReference type="NCBI Taxonomy" id="121224"/>
    <lineage>
        <taxon>Eukaryota</taxon>
        <taxon>Metazoa</taxon>
        <taxon>Ecdysozoa</taxon>
        <taxon>Arthropoda</taxon>
        <taxon>Hexapoda</taxon>
        <taxon>Insecta</taxon>
        <taxon>Pterygota</taxon>
        <taxon>Neoptera</taxon>
        <taxon>Paraneoptera</taxon>
        <taxon>Psocodea</taxon>
        <taxon>Troctomorpha</taxon>
        <taxon>Phthiraptera</taxon>
        <taxon>Anoplura</taxon>
        <taxon>Pediculidae</taxon>
        <taxon>Pediculus</taxon>
    </lineage>
</organism>
<evidence type="ECO:0000256" key="5">
    <source>
        <dbReference type="ARBA" id="ARBA00056023"/>
    </source>
</evidence>
<comment type="subcellular location">
    <subcellularLocation>
        <location evidence="4">Synapse</location>
    </subcellularLocation>
</comment>
<dbReference type="GO" id="GO:0007269">
    <property type="term" value="P:neurotransmitter secretion"/>
    <property type="evidence" value="ECO:0007669"/>
    <property type="project" value="InterPro"/>
</dbReference>
<dbReference type="InterPro" id="IPR013815">
    <property type="entry name" value="ATP_grasp_subdomain_1"/>
</dbReference>
<name>E0VRB4_PEDHC</name>
<evidence type="ECO:0000313" key="14">
    <source>
        <dbReference type="Proteomes" id="UP000009046"/>
    </source>
</evidence>
<dbReference type="EnsemblMetazoa" id="PHUM396260-RA">
    <property type="protein sequence ID" value="PHUM396260-PA"/>
    <property type="gene ID" value="PHUM396260"/>
</dbReference>
<dbReference type="HOGENOM" id="CLU_010582_4_1_1"/>
<dbReference type="VEuPathDB" id="VectorBase:PHUM396260"/>
<reference evidence="12" key="2">
    <citation type="submission" date="2007-04" db="EMBL/GenBank/DDBJ databases">
        <title>The genome of the human body louse.</title>
        <authorList>
            <consortium name="The Human Body Louse Genome Consortium"/>
            <person name="Kirkness E."/>
            <person name="Walenz B."/>
            <person name="Hass B."/>
            <person name="Bruggner R."/>
            <person name="Strausberg R."/>
        </authorList>
    </citation>
    <scope>NUCLEOTIDE SEQUENCE</scope>
    <source>
        <strain evidence="12">USDA</strain>
    </source>
</reference>
<keyword evidence="2" id="KW-0597">Phosphoprotein</keyword>
<keyword evidence="9" id="KW-0547">Nucleotide-binding</keyword>
<dbReference type="Gene3D" id="3.30.1490.20">
    <property type="entry name" value="ATP-grasp fold, A domain"/>
    <property type="match status" value="1"/>
</dbReference>
<dbReference type="KEGG" id="phu:Phum_PHUM396260"/>
<feature type="domain" description="ATP-grasp" evidence="11">
    <location>
        <begin position="220"/>
        <end position="399"/>
    </location>
</feature>
<evidence type="ECO:0000256" key="2">
    <source>
        <dbReference type="ARBA" id="ARBA00022553"/>
    </source>
</evidence>
<keyword evidence="14" id="KW-1185">Reference proteome</keyword>
<accession>E0VRB4</accession>
<gene>
    <name evidence="13" type="primary">8237829</name>
    <name evidence="12" type="ORF">Phum_PHUM396260</name>
</gene>
<comment type="similarity">
    <text evidence="1">Belongs to the synapsin family.</text>
</comment>
<evidence type="ECO:0000256" key="3">
    <source>
        <dbReference type="ARBA" id="ARBA00023018"/>
    </source>
</evidence>
<evidence type="ECO:0000313" key="12">
    <source>
        <dbReference type="EMBL" id="EEB15920.1"/>
    </source>
</evidence>
<dbReference type="InterPro" id="IPR020898">
    <property type="entry name" value="Synapsin_ATP-bd_dom"/>
</dbReference>
<keyword evidence="9" id="KW-0067">ATP-binding</keyword>
<dbReference type="PROSITE" id="PS50975">
    <property type="entry name" value="ATP_GRASP"/>
    <property type="match status" value="1"/>
</dbReference>
<evidence type="ECO:0000259" key="11">
    <source>
        <dbReference type="PROSITE" id="PS50975"/>
    </source>
</evidence>
<dbReference type="SUPFAM" id="SSF52440">
    <property type="entry name" value="PreATP-grasp domain"/>
    <property type="match status" value="1"/>
</dbReference>
<dbReference type="InterPro" id="IPR011761">
    <property type="entry name" value="ATP-grasp"/>
</dbReference>
<dbReference type="PANTHER" id="PTHR10841:SF17">
    <property type="entry name" value="SYNAPSIN"/>
    <property type="match status" value="1"/>
</dbReference>
<dbReference type="STRING" id="121224.E0VRB4"/>
<comment type="subunit">
    <text evidence="6">Can form oligomers with SYN1. Interacts with CAPON.</text>
</comment>
<dbReference type="SUPFAM" id="SSF56059">
    <property type="entry name" value="Glutathione synthetase ATP-binding domain-like"/>
    <property type="match status" value="1"/>
</dbReference>
<evidence type="ECO:0000256" key="7">
    <source>
        <dbReference type="ARBA" id="ARBA00069141"/>
    </source>
</evidence>
<dbReference type="InterPro" id="IPR020897">
    <property type="entry name" value="Synapsin_pre-ATP-grasp_dom"/>
</dbReference>
<feature type="compositionally biased region" description="Low complexity" evidence="10">
    <location>
        <begin position="1"/>
        <end position="10"/>
    </location>
</feature>
<dbReference type="EMBL" id="DS235465">
    <property type="protein sequence ID" value="EEB15920.1"/>
    <property type="molecule type" value="Genomic_DNA"/>
</dbReference>
<dbReference type="EMBL" id="AAZO01004646">
    <property type="status" value="NOT_ANNOTATED_CDS"/>
    <property type="molecule type" value="Genomic_DNA"/>
</dbReference>
<dbReference type="PANTHER" id="PTHR10841">
    <property type="entry name" value="SYNAPSIN"/>
    <property type="match status" value="1"/>
</dbReference>
<comment type="function">
    <text evidence="5">Neuronal phosphoprotein that coats synaptic vesicles, binds to the cytoskeleton, and is believed to function in the regulation of neurotransmitter release. May play a role in noradrenaline secretion by sympathetic neurons.</text>
</comment>
<dbReference type="FunFam" id="3.40.50.20:FF:000008">
    <property type="entry name" value="Synapsin III"/>
    <property type="match status" value="1"/>
</dbReference>
<dbReference type="RefSeq" id="XP_002428658.1">
    <property type="nucleotide sequence ID" value="XM_002428613.1"/>
</dbReference>
<evidence type="ECO:0000256" key="1">
    <source>
        <dbReference type="ARBA" id="ARBA00008243"/>
    </source>
</evidence>
<dbReference type="FunFam" id="3.30.470.20:FF:000151">
    <property type="entry name" value="Synapsin-2"/>
    <property type="match status" value="1"/>
</dbReference>
<evidence type="ECO:0000256" key="8">
    <source>
        <dbReference type="ARBA" id="ARBA00080999"/>
    </source>
</evidence>
<dbReference type="InterPro" id="IPR016185">
    <property type="entry name" value="PreATP-grasp_dom_sf"/>
</dbReference>
<dbReference type="Pfam" id="PF02750">
    <property type="entry name" value="Synapsin_C"/>
    <property type="match status" value="1"/>
</dbReference>
<dbReference type="GO" id="GO:0030672">
    <property type="term" value="C:synaptic vesicle membrane"/>
    <property type="evidence" value="ECO:0007669"/>
    <property type="project" value="TreeGrafter"/>
</dbReference>
<feature type="compositionally biased region" description="Low complexity" evidence="10">
    <location>
        <begin position="418"/>
        <end position="431"/>
    </location>
</feature>
<dbReference type="InterPro" id="IPR001359">
    <property type="entry name" value="Synapsin"/>
</dbReference>
<dbReference type="GeneID" id="8237829"/>
<dbReference type="eggNOG" id="KOG3895">
    <property type="taxonomic scope" value="Eukaryota"/>
</dbReference>
<dbReference type="CTD" id="8237829"/>
<evidence type="ECO:0000256" key="4">
    <source>
        <dbReference type="ARBA" id="ARBA00034103"/>
    </source>
</evidence>
<dbReference type="Gene3D" id="3.40.50.20">
    <property type="match status" value="1"/>
</dbReference>
<dbReference type="PRINTS" id="PR01368">
    <property type="entry name" value="SYNAPSIN"/>
</dbReference>
<evidence type="ECO:0000256" key="6">
    <source>
        <dbReference type="ARBA" id="ARBA00064131"/>
    </source>
</evidence>
<evidence type="ECO:0000256" key="10">
    <source>
        <dbReference type="SAM" id="MobiDB-lite"/>
    </source>
</evidence>
<dbReference type="OMA" id="IGSAYKC"/>
<dbReference type="Gene3D" id="3.30.470.20">
    <property type="entry name" value="ATP-grasp fold, B domain"/>
    <property type="match status" value="1"/>
</dbReference>